<dbReference type="PANTHER" id="PTHR12271">
    <property type="entry name" value="POLY A POLYMERASE CID PAP -RELATED"/>
    <property type="match status" value="1"/>
</dbReference>
<reference evidence="4" key="1">
    <citation type="submission" date="2024-06" db="EMBL/GenBank/DDBJ databases">
        <authorList>
            <person name="Ryan C."/>
        </authorList>
    </citation>
    <scope>NUCLEOTIDE SEQUENCE [LARGE SCALE GENOMIC DNA]</scope>
</reference>
<sequence>MAAAAALPPVPLGPEASSLPGLLLPRRPVAISWDSQALNSHAERIEMESKACVIDPALLPTLEGLLQEMYASLQPKPVDYVNRQLMIDVFNKIAQQVFGKKEGLPVVEAFGSFTMDLFSPESDLDLSINFNTDTKDLYPRKDKINAIRKLAKVLYSHQRHGHCYGVLPIPTAKVPVLKVTDQGTGVECDISIENKDGMSRSMIIKFISSIDERFRILCYLMKFWAKAHDVNSPKDQTMSSMSIISLVAFHLQTRHPPILPAFSAILKDGSDFVSIEKNVSLFKDFGSSNKESVAELFVSMMIKLVSVEDLWEQGLCASNFEGSWISKTWGKGVGNLSVEDFLDQSQNFARCVGMGPMRKICECLRATVSDLNKFFMGKLAAPKLKALLFGPLNQVKPVTNPSQKTVKRKRVNPNKTSTAKKKKSLEQDKGVISPGQKDVKREKPLEQDKAVISPNQKDGKKKPLDQDKPAISPIQKDAKKKSSNMGRDLGSSHVQQKKGKATVYTSGSRPPSVSIPQRMHRPVLTQPIINQFARMPQHLIIPPAFGYGLPPPHLHSAYHHPHQGLLGQPQGDFLHPYPGIQLQHQGQAMFGPPAAHHPVLNGLHPYGINGARQMQHINNRLVQRPPYGMGPGLWR</sequence>
<proteinExistence type="predicted"/>
<dbReference type="InterPro" id="IPR054708">
    <property type="entry name" value="MTPAP-like_central"/>
</dbReference>
<dbReference type="SUPFAM" id="SSF81301">
    <property type="entry name" value="Nucleotidyltransferase"/>
    <property type="match status" value="1"/>
</dbReference>
<dbReference type="Proteomes" id="UP001497457">
    <property type="component" value="Chromosome 28b"/>
</dbReference>
<keyword evidence="4" id="KW-1185">Reference proteome</keyword>
<dbReference type="Pfam" id="PF22600">
    <property type="entry name" value="MTPAP-like_central"/>
    <property type="match status" value="1"/>
</dbReference>
<dbReference type="EMBL" id="OZ075138">
    <property type="protein sequence ID" value="CAL5014134.1"/>
    <property type="molecule type" value="Genomic_DNA"/>
</dbReference>
<gene>
    <name evidence="3" type="ORF">URODEC1_LOCUS71772</name>
</gene>
<evidence type="ECO:0000256" key="1">
    <source>
        <dbReference type="SAM" id="MobiDB-lite"/>
    </source>
</evidence>
<dbReference type="CDD" id="cd05402">
    <property type="entry name" value="NT_PAP_TUTase"/>
    <property type="match status" value="1"/>
</dbReference>
<feature type="compositionally biased region" description="Polar residues" evidence="1">
    <location>
        <begin position="503"/>
        <end position="515"/>
    </location>
</feature>
<feature type="region of interest" description="Disordered" evidence="1">
    <location>
        <begin position="398"/>
        <end position="516"/>
    </location>
</feature>
<dbReference type="AlphaFoldDB" id="A0ABC9C613"/>
<feature type="domain" description="Poly(A) RNA polymerase mitochondrial-like central palm" evidence="2">
    <location>
        <begin position="64"/>
        <end position="208"/>
    </location>
</feature>
<dbReference type="Gene3D" id="3.30.460.10">
    <property type="entry name" value="Beta Polymerase, domain 2"/>
    <property type="match status" value="1"/>
</dbReference>
<dbReference type="SUPFAM" id="SSF81631">
    <property type="entry name" value="PAP/OAS1 substrate-binding domain"/>
    <property type="match status" value="1"/>
</dbReference>
<evidence type="ECO:0000259" key="2">
    <source>
        <dbReference type="Pfam" id="PF22600"/>
    </source>
</evidence>
<feature type="compositionally biased region" description="Basic and acidic residues" evidence="1">
    <location>
        <begin position="457"/>
        <end position="468"/>
    </location>
</feature>
<dbReference type="PANTHER" id="PTHR12271:SF134">
    <property type="entry name" value="NUCLEOTIDYLTRANSFERASE FAMILY PROTEIN"/>
    <property type="match status" value="1"/>
</dbReference>
<evidence type="ECO:0000313" key="4">
    <source>
        <dbReference type="Proteomes" id="UP001497457"/>
    </source>
</evidence>
<name>A0ABC9C613_9POAL</name>
<feature type="compositionally biased region" description="Basic and acidic residues" evidence="1">
    <location>
        <begin position="437"/>
        <end position="449"/>
    </location>
</feature>
<dbReference type="Gene3D" id="1.10.1410.10">
    <property type="match status" value="1"/>
</dbReference>
<organism evidence="3 4">
    <name type="scientific">Urochloa decumbens</name>
    <dbReference type="NCBI Taxonomy" id="240449"/>
    <lineage>
        <taxon>Eukaryota</taxon>
        <taxon>Viridiplantae</taxon>
        <taxon>Streptophyta</taxon>
        <taxon>Embryophyta</taxon>
        <taxon>Tracheophyta</taxon>
        <taxon>Spermatophyta</taxon>
        <taxon>Magnoliopsida</taxon>
        <taxon>Liliopsida</taxon>
        <taxon>Poales</taxon>
        <taxon>Poaceae</taxon>
        <taxon>PACMAD clade</taxon>
        <taxon>Panicoideae</taxon>
        <taxon>Panicodae</taxon>
        <taxon>Paniceae</taxon>
        <taxon>Melinidinae</taxon>
        <taxon>Urochloa</taxon>
    </lineage>
</organism>
<evidence type="ECO:0000313" key="3">
    <source>
        <dbReference type="EMBL" id="CAL5014134.1"/>
    </source>
</evidence>
<protein>
    <recommendedName>
        <fullName evidence="2">Poly(A) RNA polymerase mitochondrial-like central palm domain-containing protein</fullName>
    </recommendedName>
</protein>
<accession>A0ABC9C613</accession>
<feature type="compositionally biased region" description="Basic residues" evidence="1">
    <location>
        <begin position="405"/>
        <end position="423"/>
    </location>
</feature>
<dbReference type="InterPro" id="IPR043519">
    <property type="entry name" value="NT_sf"/>
</dbReference>
<reference evidence="3 4" key="2">
    <citation type="submission" date="2024-10" db="EMBL/GenBank/DDBJ databases">
        <authorList>
            <person name="Ryan C."/>
        </authorList>
    </citation>
    <scope>NUCLEOTIDE SEQUENCE [LARGE SCALE GENOMIC DNA]</scope>
</reference>